<feature type="compositionally biased region" description="Basic residues" evidence="6">
    <location>
        <begin position="376"/>
        <end position="387"/>
    </location>
</feature>
<dbReference type="GO" id="GO:0016020">
    <property type="term" value="C:membrane"/>
    <property type="evidence" value="ECO:0007669"/>
    <property type="project" value="UniProtKB-SubCell"/>
</dbReference>
<dbReference type="KEGG" id="bbis:104998113"/>
<evidence type="ECO:0000256" key="6">
    <source>
        <dbReference type="SAM" id="MobiDB-lite"/>
    </source>
</evidence>
<feature type="transmembrane region" description="Helical" evidence="7">
    <location>
        <begin position="190"/>
        <end position="207"/>
    </location>
</feature>
<feature type="region of interest" description="Disordered" evidence="6">
    <location>
        <begin position="436"/>
        <end position="470"/>
    </location>
</feature>
<feature type="region of interest" description="Disordered" evidence="6">
    <location>
        <begin position="324"/>
        <end position="395"/>
    </location>
</feature>
<dbReference type="AlphaFoldDB" id="A0A6P3IHM7"/>
<evidence type="ECO:0000256" key="4">
    <source>
        <dbReference type="ARBA" id="ARBA00022989"/>
    </source>
</evidence>
<feature type="compositionally biased region" description="Basic and acidic residues" evidence="6">
    <location>
        <begin position="511"/>
        <end position="522"/>
    </location>
</feature>
<dbReference type="Proteomes" id="UP000515208">
    <property type="component" value="Unplaced"/>
</dbReference>
<dbReference type="PANTHER" id="PTHR46441">
    <property type="entry name" value="TRANSMEMBRANE EPIDIDYMAL FAMILY MEMBER 3"/>
    <property type="match status" value="1"/>
</dbReference>
<protein>
    <submittedName>
        <fullName evidence="9">Transmembrane epididymal protein 1</fullName>
    </submittedName>
</protein>
<dbReference type="Pfam" id="PF04819">
    <property type="entry name" value="DUF716"/>
    <property type="match status" value="1"/>
</dbReference>
<evidence type="ECO:0000313" key="9">
    <source>
        <dbReference type="RefSeq" id="XP_010851434.1"/>
    </source>
</evidence>
<gene>
    <name evidence="9" type="primary">TEDDM1</name>
</gene>
<keyword evidence="3 7" id="KW-0812">Transmembrane</keyword>
<sequence>MGTFIGHVYPGLFLLAYGLYRAVVVSKAVIFSDSFPDPSLPPKNKGRWARLWKMSHRGLLKMLAGFGLMAYEISCVERGLTLMNRDLPPRFMYAKQWQHLTMFILLTLNGCIDIMSKNLLPQRCVPLEKGILVLTFYVLLLLLVSHVQDSVGVEMHVHSLLILVVLLLMLVFTAKLWAPDTFQLAVIETFLFQMMGSWLVQAGFILYKPVSGYPWEDDNISDIMFVTTFFCWHVMINALCLLGIYGMSSFWHRCYHPSWKLTGSREAPGYIYSRRPLYQLLQEVEQSEKDDQALITSLSASMRELGSREDAELPQVWQRPALGLRPPGSSLRNETKHSACTTNGRWKTSGHIPKPAEEAAKGALSGLPPAAPCLRRPVRGRPRHRGARGYCSPHTAELPHQQDLRAWQGSGDSLTTKGKSWCLWWERAALKVDFPNYPGGGKRGCSPGRKSAKKNTNEDEDDLESRSSGSPSNCFGFVAYSVNAGEKPRVKIKSTQEPSYSCSTRKLRCVDQREPETHERRERHSKRRRAKEGIIDTFDLTWLG</sequence>
<dbReference type="RefSeq" id="XP_010851434.1">
    <property type="nucleotide sequence ID" value="XM_010853132.1"/>
</dbReference>
<keyword evidence="5 7" id="KW-0472">Membrane</keyword>
<feature type="transmembrane region" description="Helical" evidence="7">
    <location>
        <begin position="223"/>
        <end position="245"/>
    </location>
</feature>
<dbReference type="CTD" id="127670"/>
<evidence type="ECO:0000256" key="5">
    <source>
        <dbReference type="ARBA" id="ARBA00023136"/>
    </source>
</evidence>
<feature type="region of interest" description="Disordered" evidence="6">
    <location>
        <begin position="511"/>
        <end position="531"/>
    </location>
</feature>
<evidence type="ECO:0000256" key="1">
    <source>
        <dbReference type="ARBA" id="ARBA00004141"/>
    </source>
</evidence>
<dbReference type="OrthoDB" id="551896at2759"/>
<accession>A0A6P3IHM7</accession>
<organism evidence="8 9">
    <name type="scientific">Bison bison bison</name>
    <name type="common">North American plains bison</name>
    <dbReference type="NCBI Taxonomy" id="43346"/>
    <lineage>
        <taxon>Eukaryota</taxon>
        <taxon>Metazoa</taxon>
        <taxon>Chordata</taxon>
        <taxon>Craniata</taxon>
        <taxon>Vertebrata</taxon>
        <taxon>Euteleostomi</taxon>
        <taxon>Mammalia</taxon>
        <taxon>Eutheria</taxon>
        <taxon>Laurasiatheria</taxon>
        <taxon>Artiodactyla</taxon>
        <taxon>Ruminantia</taxon>
        <taxon>Pecora</taxon>
        <taxon>Bovidae</taxon>
        <taxon>Bovinae</taxon>
        <taxon>Bison</taxon>
    </lineage>
</organism>
<comment type="subcellular location">
    <subcellularLocation>
        <location evidence="1">Membrane</location>
        <topology evidence="1">Multi-pass membrane protein</topology>
    </subcellularLocation>
</comment>
<comment type="similarity">
    <text evidence="2">Belongs to the TMEM45 family.</text>
</comment>
<keyword evidence="8" id="KW-1185">Reference proteome</keyword>
<name>A0A6P3IHM7_BISBB</name>
<feature type="transmembrane region" description="Helical" evidence="7">
    <location>
        <begin position="160"/>
        <end position="178"/>
    </location>
</feature>
<dbReference type="InterPro" id="IPR006904">
    <property type="entry name" value="DUF716"/>
</dbReference>
<reference evidence="9" key="1">
    <citation type="submission" date="2025-08" db="UniProtKB">
        <authorList>
            <consortium name="RefSeq"/>
        </authorList>
    </citation>
    <scope>IDENTIFICATION</scope>
    <source>
        <tissue evidence="9">Blood</tissue>
    </source>
</reference>
<evidence type="ECO:0000256" key="7">
    <source>
        <dbReference type="SAM" id="Phobius"/>
    </source>
</evidence>
<evidence type="ECO:0000256" key="2">
    <source>
        <dbReference type="ARBA" id="ARBA00006948"/>
    </source>
</evidence>
<evidence type="ECO:0000256" key="3">
    <source>
        <dbReference type="ARBA" id="ARBA00022692"/>
    </source>
</evidence>
<keyword evidence="4 7" id="KW-1133">Transmembrane helix</keyword>
<proteinExistence type="inferred from homology"/>
<feature type="transmembrane region" description="Helical" evidence="7">
    <location>
        <begin position="131"/>
        <end position="148"/>
    </location>
</feature>
<dbReference type="PANTHER" id="PTHR46441:SF2">
    <property type="entry name" value="TRANSMEMBRANE EPIDIDYMAL PROTEIN 1"/>
    <property type="match status" value="1"/>
</dbReference>
<dbReference type="GeneID" id="104998113"/>
<evidence type="ECO:0000313" key="8">
    <source>
        <dbReference type="Proteomes" id="UP000515208"/>
    </source>
</evidence>